<proteinExistence type="predicted"/>
<organism evidence="3 4">
    <name type="scientific">Desulfobacter postgatei 2ac9</name>
    <dbReference type="NCBI Taxonomy" id="879212"/>
    <lineage>
        <taxon>Bacteria</taxon>
        <taxon>Pseudomonadati</taxon>
        <taxon>Thermodesulfobacteriota</taxon>
        <taxon>Desulfobacteria</taxon>
        <taxon>Desulfobacterales</taxon>
        <taxon>Desulfobacteraceae</taxon>
        <taxon>Desulfobacter</taxon>
    </lineage>
</organism>
<dbReference type="Proteomes" id="UP000005778">
    <property type="component" value="Chromosome"/>
</dbReference>
<dbReference type="PANTHER" id="PTHR42856:SF1">
    <property type="entry name" value="ACYL-COENZYME A THIOESTERASE PAAI"/>
    <property type="match status" value="1"/>
</dbReference>
<name>I5B7B6_9BACT</name>
<keyword evidence="1" id="KW-0378">Hydrolase</keyword>
<dbReference type="InterPro" id="IPR029069">
    <property type="entry name" value="HotDog_dom_sf"/>
</dbReference>
<dbReference type="CDD" id="cd03443">
    <property type="entry name" value="PaaI_thioesterase"/>
    <property type="match status" value="1"/>
</dbReference>
<dbReference type="InterPro" id="IPR003736">
    <property type="entry name" value="PAAI_dom"/>
</dbReference>
<gene>
    <name evidence="3" type="ORF">DespoDRAFT_03636</name>
</gene>
<dbReference type="PANTHER" id="PTHR42856">
    <property type="entry name" value="ACYL-COENZYME A THIOESTERASE PAAI"/>
    <property type="match status" value="1"/>
</dbReference>
<dbReference type="Pfam" id="PF03061">
    <property type="entry name" value="4HBT"/>
    <property type="match status" value="1"/>
</dbReference>
<accession>I5B7B6</accession>
<sequence>MENSRKKKINEYIQRDPFAQLLGAKVEILKPGHSRVTLNINDDMVNFHGITHGGVIFSISDIAFAAASNSHGQTSVALNVGINFLKATKSGDRLVAEAIEQSESGPMVLYDITIKDDRTGEMVAKSQDLVYRKKEWFIPDNSATE</sequence>
<reference evidence="3 4" key="2">
    <citation type="submission" date="2012-02" db="EMBL/GenBank/DDBJ databases">
        <title>Improved High-Quality Draft sequence of Desulfobacter postgatei 2ac9.</title>
        <authorList>
            <consortium name="US DOE Joint Genome Institute"/>
            <person name="Lucas S."/>
            <person name="Han J."/>
            <person name="Lapidus A."/>
            <person name="Cheng J.-F."/>
            <person name="Goodwin L."/>
            <person name="Pitluck S."/>
            <person name="Peters L."/>
            <person name="Ovchinnikova G."/>
            <person name="Held B."/>
            <person name="Detter J.C."/>
            <person name="Han C."/>
            <person name="Tapia R."/>
            <person name="Land M."/>
            <person name="Hauser L."/>
            <person name="Kyrpides N."/>
            <person name="Ivanova N."/>
            <person name="Pagani I."/>
            <person name="Orellana R."/>
            <person name="Lovley D."/>
            <person name="Woyke T."/>
        </authorList>
    </citation>
    <scope>NUCLEOTIDE SEQUENCE [LARGE SCALE GENOMIC DNA]</scope>
    <source>
        <strain evidence="3 4">2ac9</strain>
    </source>
</reference>
<evidence type="ECO:0000256" key="1">
    <source>
        <dbReference type="ARBA" id="ARBA00022801"/>
    </source>
</evidence>
<feature type="domain" description="Thioesterase" evidence="2">
    <location>
        <begin position="48"/>
        <end position="121"/>
    </location>
</feature>
<dbReference type="NCBIfam" id="TIGR00369">
    <property type="entry name" value="unchar_dom_1"/>
    <property type="match status" value="1"/>
</dbReference>
<dbReference type="eggNOG" id="COG2050">
    <property type="taxonomic scope" value="Bacteria"/>
</dbReference>
<dbReference type="InterPro" id="IPR006683">
    <property type="entry name" value="Thioestr_dom"/>
</dbReference>
<evidence type="ECO:0000259" key="2">
    <source>
        <dbReference type="Pfam" id="PF03061"/>
    </source>
</evidence>
<dbReference type="SUPFAM" id="SSF54637">
    <property type="entry name" value="Thioesterase/thiol ester dehydrase-isomerase"/>
    <property type="match status" value="1"/>
</dbReference>
<dbReference type="AlphaFoldDB" id="I5B7B6"/>
<evidence type="ECO:0000313" key="3">
    <source>
        <dbReference type="EMBL" id="EIM65379.1"/>
    </source>
</evidence>
<reference evidence="3 4" key="1">
    <citation type="submission" date="2011-09" db="EMBL/GenBank/DDBJ databases">
        <authorList>
            <consortium name="US DOE Joint Genome Institute (JGI-PGF)"/>
            <person name="Lucas S."/>
            <person name="Han J."/>
            <person name="Lapidus A."/>
            <person name="Cheng J.-F."/>
            <person name="Goodwin L."/>
            <person name="Pitluck S."/>
            <person name="Peters L."/>
            <person name="Land M.L."/>
            <person name="Hauser L."/>
            <person name="Orellana R."/>
            <person name="Lovley D."/>
            <person name="Woyke T.J."/>
        </authorList>
    </citation>
    <scope>NUCLEOTIDE SEQUENCE [LARGE SCALE GENOMIC DNA]</scope>
    <source>
        <strain evidence="3 4">2ac9</strain>
    </source>
</reference>
<keyword evidence="4" id="KW-1185">Reference proteome</keyword>
<dbReference type="OrthoDB" id="32575at2"/>
<dbReference type="GO" id="GO:0016289">
    <property type="term" value="F:acyl-CoA hydrolase activity"/>
    <property type="evidence" value="ECO:0007669"/>
    <property type="project" value="UniProtKB-ARBA"/>
</dbReference>
<protein>
    <submittedName>
        <fullName evidence="3">Uncharacterized protein, possibly involved in aromatic compounds catabolism</fullName>
    </submittedName>
</protein>
<dbReference type="HOGENOM" id="CLU_089876_11_0_7"/>
<dbReference type="RefSeq" id="WP_004075520.1">
    <property type="nucleotide sequence ID" value="NZ_CM001488.1"/>
</dbReference>
<dbReference type="STRING" id="879212.DespoDRAFT_03636"/>
<dbReference type="EMBL" id="CM001488">
    <property type="protein sequence ID" value="EIM65379.1"/>
    <property type="molecule type" value="Genomic_DNA"/>
</dbReference>
<dbReference type="Gene3D" id="3.10.129.10">
    <property type="entry name" value="Hotdog Thioesterase"/>
    <property type="match status" value="1"/>
</dbReference>
<evidence type="ECO:0000313" key="4">
    <source>
        <dbReference type="Proteomes" id="UP000005778"/>
    </source>
</evidence>
<dbReference type="InterPro" id="IPR052723">
    <property type="entry name" value="Acyl-CoA_thioesterase_PaaI"/>
</dbReference>